<evidence type="ECO:0000313" key="7">
    <source>
        <dbReference type="EMBL" id="GAA4984997.1"/>
    </source>
</evidence>
<evidence type="ECO:0000313" key="8">
    <source>
        <dbReference type="Proteomes" id="UP001500466"/>
    </source>
</evidence>
<proteinExistence type="inferred from homology"/>
<dbReference type="InterPro" id="IPR014030">
    <property type="entry name" value="Ketoacyl_synth_N"/>
</dbReference>
<dbReference type="InterPro" id="IPR014031">
    <property type="entry name" value="Ketoacyl_synth_C"/>
</dbReference>
<evidence type="ECO:0000256" key="3">
    <source>
        <dbReference type="ARBA" id="ARBA00023315"/>
    </source>
</evidence>
<reference evidence="8" key="1">
    <citation type="journal article" date="2019" name="Int. J. Syst. Evol. Microbiol.">
        <title>The Global Catalogue of Microorganisms (GCM) 10K type strain sequencing project: providing services to taxonomists for standard genome sequencing and annotation.</title>
        <authorList>
            <consortium name="The Broad Institute Genomics Platform"/>
            <consortium name="The Broad Institute Genome Sequencing Center for Infectious Disease"/>
            <person name="Wu L."/>
            <person name="Ma J."/>
        </authorList>
    </citation>
    <scope>NUCLEOTIDE SEQUENCE [LARGE SCALE GENOMIC DNA]</scope>
    <source>
        <strain evidence="8">JCM 17986</strain>
    </source>
</reference>
<feature type="domain" description="Ketosynthase family 3 (KS3)" evidence="6">
    <location>
        <begin position="34"/>
        <end position="437"/>
    </location>
</feature>
<dbReference type="InterPro" id="IPR020841">
    <property type="entry name" value="PKS_Beta-ketoAc_synthase_dom"/>
</dbReference>
<keyword evidence="2 4" id="KW-0808">Transferase</keyword>
<dbReference type="Pfam" id="PF00109">
    <property type="entry name" value="ketoacyl-synt"/>
    <property type="match status" value="1"/>
</dbReference>
<comment type="similarity">
    <text evidence="1 4">Belongs to the thiolase-like superfamily. Beta-ketoacyl-ACP synthases family.</text>
</comment>
<dbReference type="PANTHER" id="PTHR11712">
    <property type="entry name" value="POLYKETIDE SYNTHASE-RELATED"/>
    <property type="match status" value="1"/>
</dbReference>
<keyword evidence="3" id="KW-0012">Acyltransferase</keyword>
<comment type="caution">
    <text evidence="7">The sequence shown here is derived from an EMBL/GenBank/DDBJ whole genome shotgun (WGS) entry which is preliminary data.</text>
</comment>
<dbReference type="Gene3D" id="3.40.47.10">
    <property type="match status" value="2"/>
</dbReference>
<protein>
    <submittedName>
        <fullName evidence="7">Ketosynthase chain-length factor</fullName>
    </submittedName>
</protein>
<evidence type="ECO:0000256" key="1">
    <source>
        <dbReference type="ARBA" id="ARBA00008467"/>
    </source>
</evidence>
<name>A0ABP9I1C5_9ACTN</name>
<dbReference type="Pfam" id="PF02801">
    <property type="entry name" value="Ketoacyl-synt_C"/>
    <property type="match status" value="1"/>
</dbReference>
<evidence type="ECO:0000259" key="6">
    <source>
        <dbReference type="PROSITE" id="PS52004"/>
    </source>
</evidence>
<evidence type="ECO:0000256" key="4">
    <source>
        <dbReference type="RuleBase" id="RU003694"/>
    </source>
</evidence>
<dbReference type="PANTHER" id="PTHR11712:SF322">
    <property type="entry name" value="POLYKETIDE BETA-KETOACYL SYNTHASE 2-RELATED"/>
    <property type="match status" value="1"/>
</dbReference>
<feature type="compositionally biased region" description="Low complexity" evidence="5">
    <location>
        <begin position="1"/>
        <end position="28"/>
    </location>
</feature>
<dbReference type="SUPFAM" id="SSF53901">
    <property type="entry name" value="Thiolase-like"/>
    <property type="match status" value="2"/>
</dbReference>
<keyword evidence="8" id="KW-1185">Reference proteome</keyword>
<dbReference type="InterPro" id="IPR016039">
    <property type="entry name" value="Thiolase-like"/>
</dbReference>
<sequence>MTAAGPATRTAPATPGTGDDPAADTAAPSVRPHSGRTVVTGIGIAAPNGLGTEAYWHALLRGRNGIDRIRRFDPAQYPVTLFGEVPDFTAKDHLPSRLLPQTDHMTQLALTAAEWALEDAGVTPGSLPTFDMGVVTANAYGGFEFSQRELEKLWSRGGNHVSAYQSFAWFYAVNSGQVSIRHGMRGPGGVIVSEQSGGLDAVAQSRRQVRKGMPLLLSGGIDGALCPFGWAAYLTNSQLSTATDPERAYLPFDAAASGWIPGEGGALLVVEDEAGARARGASRPYGEIRGYAAGFDPAPETGRPPVLRRVIEQALADAGLAPADIDVVFADAAGVPELDRIEAAAITAVFGVRGVPVTAPKTMTGRLAAGGSALDLATALLTLRHGAIPPTVHVATPAPGCEDLDLVLGEPRPGTPRTALVIARGYGGFTSAMAVSAPRDAA</sequence>
<dbReference type="SMART" id="SM00825">
    <property type="entry name" value="PKS_KS"/>
    <property type="match status" value="1"/>
</dbReference>
<dbReference type="CDD" id="cd00832">
    <property type="entry name" value="CLF"/>
    <property type="match status" value="1"/>
</dbReference>
<feature type="region of interest" description="Disordered" evidence="5">
    <location>
        <begin position="1"/>
        <end position="35"/>
    </location>
</feature>
<evidence type="ECO:0000256" key="5">
    <source>
        <dbReference type="SAM" id="MobiDB-lite"/>
    </source>
</evidence>
<dbReference type="PROSITE" id="PS52004">
    <property type="entry name" value="KS3_2"/>
    <property type="match status" value="1"/>
</dbReference>
<dbReference type="Proteomes" id="UP001500466">
    <property type="component" value="Unassembled WGS sequence"/>
</dbReference>
<dbReference type="InterPro" id="IPR000794">
    <property type="entry name" value="Beta-ketoacyl_synthase"/>
</dbReference>
<gene>
    <name evidence="7" type="ORF">GCM10023205_64080</name>
</gene>
<evidence type="ECO:0000256" key="2">
    <source>
        <dbReference type="ARBA" id="ARBA00022679"/>
    </source>
</evidence>
<accession>A0ABP9I1C5</accession>
<organism evidence="7 8">
    <name type="scientific">Yinghuangia aomiensis</name>
    <dbReference type="NCBI Taxonomy" id="676205"/>
    <lineage>
        <taxon>Bacteria</taxon>
        <taxon>Bacillati</taxon>
        <taxon>Actinomycetota</taxon>
        <taxon>Actinomycetes</taxon>
        <taxon>Kitasatosporales</taxon>
        <taxon>Streptomycetaceae</taxon>
        <taxon>Yinghuangia</taxon>
    </lineage>
</organism>
<dbReference type="RefSeq" id="WP_345679257.1">
    <property type="nucleotide sequence ID" value="NZ_BAABHS010000029.1"/>
</dbReference>
<dbReference type="EMBL" id="BAABHS010000029">
    <property type="protein sequence ID" value="GAA4984997.1"/>
    <property type="molecule type" value="Genomic_DNA"/>
</dbReference>